<accession>A0A132A3A7</accession>
<dbReference type="GO" id="GO:0000815">
    <property type="term" value="C:ESCRT III complex"/>
    <property type="evidence" value="ECO:0007669"/>
    <property type="project" value="TreeGrafter"/>
</dbReference>
<dbReference type="Proteomes" id="UP000616769">
    <property type="component" value="Unassembled WGS sequence"/>
</dbReference>
<dbReference type="InterPro" id="IPR005024">
    <property type="entry name" value="Snf7_fam"/>
</dbReference>
<evidence type="ECO:0000313" key="4">
    <source>
        <dbReference type="EMBL" id="KPM05476.1"/>
    </source>
</evidence>
<reference evidence="4 5" key="1">
    <citation type="journal article" date="2015" name="Parasit. Vectors">
        <title>Draft genome of the scabies mite.</title>
        <authorList>
            <person name="Rider S.D.Jr."/>
            <person name="Morgan M.S."/>
            <person name="Arlian L.G."/>
        </authorList>
    </citation>
    <scope>NUCLEOTIDE SEQUENCE [LARGE SCALE GENOMIC DNA]</scope>
    <source>
        <strain evidence="4">Arlian Lab</strain>
    </source>
</reference>
<comment type="subcellular location">
    <subcellularLocation>
        <location evidence="1">Endosome</location>
    </subcellularLocation>
</comment>
<evidence type="ECO:0000256" key="2">
    <source>
        <dbReference type="ARBA" id="ARBA00006190"/>
    </source>
</evidence>
<comment type="caution">
    <text evidence="4">The sequence shown here is derived from an EMBL/GenBank/DDBJ whole genome shotgun (WGS) entry which is preliminary data.</text>
</comment>
<dbReference type="GO" id="GO:0005771">
    <property type="term" value="C:multivesicular body"/>
    <property type="evidence" value="ECO:0007669"/>
    <property type="project" value="TreeGrafter"/>
</dbReference>
<proteinExistence type="inferred from homology"/>
<evidence type="ECO:0000313" key="5">
    <source>
        <dbReference type="Proteomes" id="UP000616769"/>
    </source>
</evidence>
<dbReference type="GO" id="GO:0006900">
    <property type="term" value="P:vesicle budding from membrane"/>
    <property type="evidence" value="ECO:0007669"/>
    <property type="project" value="TreeGrafter"/>
</dbReference>
<comment type="similarity">
    <text evidence="2">Belongs to the SNF7 family.</text>
</comment>
<dbReference type="PANTHER" id="PTHR22761">
    <property type="entry name" value="CHARGED MULTIVESICULAR BODY PROTEIN"/>
    <property type="match status" value="1"/>
</dbReference>
<dbReference type="EMBL" id="JXLN01010301">
    <property type="protein sequence ID" value="KPM05476.1"/>
    <property type="molecule type" value="Genomic_DNA"/>
</dbReference>
<dbReference type="GO" id="GO:0032511">
    <property type="term" value="P:late endosome to vacuole transport via multivesicular body sorting pathway"/>
    <property type="evidence" value="ECO:0007669"/>
    <property type="project" value="TreeGrafter"/>
</dbReference>
<organism evidence="4 5">
    <name type="scientific">Sarcoptes scabiei</name>
    <name type="common">Itch mite</name>
    <name type="synonym">Acarus scabiei</name>
    <dbReference type="NCBI Taxonomy" id="52283"/>
    <lineage>
        <taxon>Eukaryota</taxon>
        <taxon>Metazoa</taxon>
        <taxon>Ecdysozoa</taxon>
        <taxon>Arthropoda</taxon>
        <taxon>Chelicerata</taxon>
        <taxon>Arachnida</taxon>
        <taxon>Acari</taxon>
        <taxon>Acariformes</taxon>
        <taxon>Sarcoptiformes</taxon>
        <taxon>Astigmata</taxon>
        <taxon>Psoroptidia</taxon>
        <taxon>Sarcoptoidea</taxon>
        <taxon>Sarcoptidae</taxon>
        <taxon>Sarcoptinae</taxon>
        <taxon>Sarcoptes</taxon>
    </lineage>
</organism>
<gene>
    <name evidence="4" type="ORF">QR98_0039400</name>
</gene>
<dbReference type="AlphaFoldDB" id="A0A132A3A7"/>
<keyword evidence="3" id="KW-0967">Endosome</keyword>
<evidence type="ECO:0000256" key="1">
    <source>
        <dbReference type="ARBA" id="ARBA00004177"/>
    </source>
</evidence>
<dbReference type="GO" id="GO:0009898">
    <property type="term" value="C:cytoplasmic side of plasma membrane"/>
    <property type="evidence" value="ECO:0007669"/>
    <property type="project" value="TreeGrafter"/>
</dbReference>
<dbReference type="VEuPathDB" id="VectorBase:SSCA008532"/>
<protein>
    <submittedName>
        <fullName evidence="4">Charged multivesicular body protein-like protein</fullName>
    </submittedName>
</protein>
<dbReference type="OrthoDB" id="10250120at2759"/>
<evidence type="ECO:0000256" key="3">
    <source>
        <dbReference type="ARBA" id="ARBA00022753"/>
    </source>
</evidence>
<dbReference type="Pfam" id="PF03357">
    <property type="entry name" value="Snf7"/>
    <property type="match status" value="1"/>
</dbReference>
<dbReference type="Gene3D" id="1.10.287.1060">
    <property type="entry name" value="ESAT-6-like"/>
    <property type="match status" value="1"/>
</dbReference>
<sequence length="313" mass="36323">MPIYQEYPLINVETLNILTETVESSIKNSETTCMSYQKFLHYLNRNVFAEKKCDQSTLETIVLHLQHRNRLRIYEESNFKIVKFGKQIELKDTDITLVRLEITREILEKESLRLEEKMNALNEDARQAVRNNSKDKALLFLKRKKRLENRLNEKDQQIDNIEVLCGQLLETDSQQLMMQAFQIANNVLKRNTAKIDDVENVMMQIDETLTDVSNVNQELSRNIGDTARIELEAEKELEGLLKEINNDEDAIVSSPRSKSIPDDEKTLLDELNKLTIPKDSIEEKISDFKSSSLPNNDEILAKQKQQIKTIIPS</sequence>
<name>A0A132A3A7_SARSC</name>
<dbReference type="PANTHER" id="PTHR22761:SF10">
    <property type="entry name" value="GH13992P"/>
    <property type="match status" value="1"/>
</dbReference>